<organism evidence="1 2">
    <name type="scientific">Sphaerotilus mobilis</name>
    <dbReference type="NCBI Taxonomy" id="47994"/>
    <lineage>
        <taxon>Bacteria</taxon>
        <taxon>Pseudomonadati</taxon>
        <taxon>Pseudomonadota</taxon>
        <taxon>Betaproteobacteria</taxon>
        <taxon>Burkholderiales</taxon>
        <taxon>Sphaerotilaceae</taxon>
        <taxon>Sphaerotilus</taxon>
    </lineage>
</organism>
<proteinExistence type="predicted"/>
<dbReference type="InterPro" id="IPR040442">
    <property type="entry name" value="Pyrv_kinase-like_dom_sf"/>
</dbReference>
<protein>
    <submittedName>
        <fullName evidence="1">Citrate lyase subunit beta/citryl-CoA lyase</fullName>
    </submittedName>
</protein>
<reference evidence="1 2" key="1">
    <citation type="submission" date="2019-02" db="EMBL/GenBank/DDBJ databases">
        <title>Genomic Encyclopedia of Type Strains, Phase IV (KMG-IV): sequencing the most valuable type-strain genomes for metagenomic binning, comparative biology and taxonomic classification.</title>
        <authorList>
            <person name="Goeker M."/>
        </authorList>
    </citation>
    <scope>NUCLEOTIDE SEQUENCE [LARGE SCALE GENOMIC DNA]</scope>
    <source>
        <strain evidence="1 2">DSM 10617</strain>
    </source>
</reference>
<keyword evidence="1" id="KW-0456">Lyase</keyword>
<dbReference type="Gene3D" id="3.20.20.60">
    <property type="entry name" value="Phosphoenolpyruvate-binding domains"/>
    <property type="match status" value="1"/>
</dbReference>
<dbReference type="Proteomes" id="UP000293433">
    <property type="component" value="Unassembled WGS sequence"/>
</dbReference>
<dbReference type="OrthoDB" id="8481499at2"/>
<dbReference type="PANTHER" id="PTHR11105">
    <property type="entry name" value="CITRATE LYASE SUBUNIT BETA-RELATED"/>
    <property type="match status" value="1"/>
</dbReference>
<keyword evidence="2" id="KW-1185">Reference proteome</keyword>
<dbReference type="GO" id="GO:0047777">
    <property type="term" value="F:(S)-citramalyl-CoA lyase activity"/>
    <property type="evidence" value="ECO:0007669"/>
    <property type="project" value="TreeGrafter"/>
</dbReference>
<dbReference type="RefSeq" id="WP_130481635.1">
    <property type="nucleotide sequence ID" value="NZ_SGWV01000008.1"/>
</dbReference>
<evidence type="ECO:0000313" key="1">
    <source>
        <dbReference type="EMBL" id="RZS57242.1"/>
    </source>
</evidence>
<name>A0A4Q7LSC3_9BURK</name>
<dbReference type="GO" id="GO:0106064">
    <property type="term" value="P:regulation of cobalamin metabolic process"/>
    <property type="evidence" value="ECO:0007669"/>
    <property type="project" value="TreeGrafter"/>
</dbReference>
<dbReference type="AlphaFoldDB" id="A0A4Q7LSC3"/>
<dbReference type="Gene3D" id="6.10.140.960">
    <property type="match status" value="1"/>
</dbReference>
<dbReference type="InterPro" id="IPR015813">
    <property type="entry name" value="Pyrv/PenolPyrv_kinase-like_dom"/>
</dbReference>
<dbReference type="SUPFAM" id="SSF51621">
    <property type="entry name" value="Phosphoenolpyruvate/pyruvate domain"/>
    <property type="match status" value="1"/>
</dbReference>
<dbReference type="EMBL" id="SGWV01000008">
    <property type="protein sequence ID" value="RZS57242.1"/>
    <property type="molecule type" value="Genomic_DNA"/>
</dbReference>
<evidence type="ECO:0000313" key="2">
    <source>
        <dbReference type="Proteomes" id="UP000293433"/>
    </source>
</evidence>
<sequence length="347" mass="37625">MTAVTRPASTNRVHPRDALFGAGEVAPSLPACDHYCGVEARMRKSLALQGELGPCFDITLDAEDGAPVGGELDHIALMAELLNSAENRHGRVGARVQAVDHPMFDAMVDALVRDAGQRVAYVMLPKPRGLADLQRGIEAIDAAALRHGIGRTIPVHALVETHGALREVQALAAHPRIESLSFGLMDFVSEHRGAIPQGAMGVKGQFEHPLVVRAKLEIAAACHGFGKTPSHCVVTEFKHRSALEAAATRACRELGYTRMWSIHPDQIRPIVEAFSPTVAEVDHAIEILLAAQAADWAPIRHLHAGQDTLHDRASYRYFWHVLERAHRTSVAGGEQLPGEVRQAFFAA</sequence>
<dbReference type="PANTHER" id="PTHR11105:SF0">
    <property type="entry name" value="CITRAMALYL-COA LYASE, MITOCHONDRIAL"/>
    <property type="match status" value="1"/>
</dbReference>
<gene>
    <name evidence="1" type="ORF">EV685_1810</name>
</gene>
<accession>A0A4Q7LSC3</accession>
<dbReference type="InterPro" id="IPR040186">
    <property type="entry name" value="Citramalyl-CoA_lyase"/>
</dbReference>
<comment type="caution">
    <text evidence="1">The sequence shown here is derived from an EMBL/GenBank/DDBJ whole genome shotgun (WGS) entry which is preliminary data.</text>
</comment>